<keyword evidence="3" id="KW-1185">Reference proteome</keyword>
<accession>A0A8H7RID4</accession>
<evidence type="ECO:0000313" key="3">
    <source>
        <dbReference type="Proteomes" id="UP000646827"/>
    </source>
</evidence>
<organism evidence="2 3">
    <name type="scientific">Circinella minor</name>
    <dbReference type="NCBI Taxonomy" id="1195481"/>
    <lineage>
        <taxon>Eukaryota</taxon>
        <taxon>Fungi</taxon>
        <taxon>Fungi incertae sedis</taxon>
        <taxon>Mucoromycota</taxon>
        <taxon>Mucoromycotina</taxon>
        <taxon>Mucoromycetes</taxon>
        <taxon>Mucorales</taxon>
        <taxon>Lichtheimiaceae</taxon>
        <taxon>Circinella</taxon>
    </lineage>
</organism>
<evidence type="ECO:0000313" key="2">
    <source>
        <dbReference type="EMBL" id="KAG2211045.1"/>
    </source>
</evidence>
<gene>
    <name evidence="2" type="ORF">INT45_001101</name>
</gene>
<dbReference type="EMBL" id="JAEPRB010000862">
    <property type="protein sequence ID" value="KAG2211045.1"/>
    <property type="molecule type" value="Genomic_DNA"/>
</dbReference>
<comment type="caution">
    <text evidence="2">The sequence shown here is derived from an EMBL/GenBank/DDBJ whole genome shotgun (WGS) entry which is preliminary data.</text>
</comment>
<proteinExistence type="predicted"/>
<dbReference type="Proteomes" id="UP000646827">
    <property type="component" value="Unassembled WGS sequence"/>
</dbReference>
<name>A0A8H7RID4_9FUNG</name>
<reference evidence="2 3" key="1">
    <citation type="submission" date="2020-12" db="EMBL/GenBank/DDBJ databases">
        <title>Metabolic potential, ecology and presence of endohyphal bacteria is reflected in genomic diversity of Mucoromycotina.</title>
        <authorList>
            <person name="Muszewska A."/>
            <person name="Okrasinska A."/>
            <person name="Steczkiewicz K."/>
            <person name="Drgas O."/>
            <person name="Orlowska M."/>
            <person name="Perlinska-Lenart U."/>
            <person name="Aleksandrzak-Piekarczyk T."/>
            <person name="Szatraj K."/>
            <person name="Zielenkiewicz U."/>
            <person name="Pilsyk S."/>
            <person name="Malc E."/>
            <person name="Mieczkowski P."/>
            <person name="Kruszewska J.S."/>
            <person name="Biernat P."/>
            <person name="Pawlowska J."/>
        </authorList>
    </citation>
    <scope>NUCLEOTIDE SEQUENCE [LARGE SCALE GENOMIC DNA]</scope>
    <source>
        <strain evidence="2 3">CBS 142.35</strain>
    </source>
</reference>
<protein>
    <submittedName>
        <fullName evidence="2">Uncharacterized protein</fullName>
    </submittedName>
</protein>
<feature type="region of interest" description="Disordered" evidence="1">
    <location>
        <begin position="104"/>
        <end position="125"/>
    </location>
</feature>
<sequence>MFDCPFCGTNLKGTSLDRHLQSFCFVADSDSTEETNSAESEHIEHIEQDYTHDTSLTVERSIDHPGGDLSTHDHIDPPMPNDILHSGDTHIINITDNEEYEVDYDYSDNNSNYSSDVDDDSENNDNYFVLDTYFSSDDDDELSVDNENTARSTSMENGIMVLDFRDLPLPPDKRNI</sequence>
<dbReference type="AlphaFoldDB" id="A0A8H7RID4"/>
<evidence type="ECO:0000256" key="1">
    <source>
        <dbReference type="SAM" id="MobiDB-lite"/>
    </source>
</evidence>